<proteinExistence type="predicted"/>
<feature type="domain" description="Pirin C-terminal" evidence="1">
    <location>
        <begin position="80"/>
        <end position="171"/>
    </location>
</feature>
<dbReference type="PANTHER" id="PTHR13903:SF8">
    <property type="entry name" value="PIRIN"/>
    <property type="match status" value="1"/>
</dbReference>
<organism evidence="2 3">
    <name type="scientific">Rhizoctonia solani</name>
    <dbReference type="NCBI Taxonomy" id="456999"/>
    <lineage>
        <taxon>Eukaryota</taxon>
        <taxon>Fungi</taxon>
        <taxon>Dikarya</taxon>
        <taxon>Basidiomycota</taxon>
        <taxon>Agaricomycotina</taxon>
        <taxon>Agaricomycetes</taxon>
        <taxon>Cantharellales</taxon>
        <taxon>Ceratobasidiaceae</taxon>
        <taxon>Rhizoctonia</taxon>
    </lineage>
</organism>
<dbReference type="CDD" id="cd02247">
    <property type="entry name" value="cupin_pirin_C"/>
    <property type="match status" value="1"/>
</dbReference>
<evidence type="ECO:0000313" key="3">
    <source>
        <dbReference type="Proteomes" id="UP000663826"/>
    </source>
</evidence>
<evidence type="ECO:0000259" key="1">
    <source>
        <dbReference type="Pfam" id="PF05726"/>
    </source>
</evidence>
<dbReference type="InterPro" id="IPR008778">
    <property type="entry name" value="Pirin_C_dom"/>
</dbReference>
<name>A0A8H2X6A2_9AGAM</name>
<dbReference type="InterPro" id="IPR014710">
    <property type="entry name" value="RmlC-like_jellyroll"/>
</dbReference>
<reference evidence="2" key="1">
    <citation type="submission" date="2021-01" db="EMBL/GenBank/DDBJ databases">
        <authorList>
            <person name="Kaushik A."/>
        </authorList>
    </citation>
    <scope>NUCLEOTIDE SEQUENCE</scope>
    <source>
        <strain evidence="2">AG1-1B</strain>
    </source>
</reference>
<dbReference type="Gene3D" id="2.60.120.10">
    <property type="entry name" value="Jelly Rolls"/>
    <property type="match status" value="2"/>
</dbReference>
<dbReference type="InterPro" id="IPR011051">
    <property type="entry name" value="RmlC_Cupin_sf"/>
</dbReference>
<dbReference type="PANTHER" id="PTHR13903">
    <property type="entry name" value="PIRIN-RELATED"/>
    <property type="match status" value="1"/>
</dbReference>
<dbReference type="PIRSF" id="PIRSF006232">
    <property type="entry name" value="Pirin"/>
    <property type="match status" value="1"/>
</dbReference>
<accession>A0A8H2X6A2</accession>
<gene>
    <name evidence="2" type="ORF">RDB_LOCUS46071</name>
</gene>
<dbReference type="Pfam" id="PF05726">
    <property type="entry name" value="Pirin_C"/>
    <property type="match status" value="1"/>
</dbReference>
<dbReference type="Proteomes" id="UP000663826">
    <property type="component" value="Unassembled WGS sequence"/>
</dbReference>
<sequence>MPVYQADADIPIGLQLWVNLPSEYKMTTPSYKDIKSEAIPTMIYEHGDIEIRIISGTSCGMSVTSPPIGGCWYLHIKFNKPQASFKQELPSGWTSFVYGALFIQSETISSRTAAILSSDTNENYVCLGAEEGGTEAVLFAAKPLNQPVARFGPFVMNTKEELQKALLDYRMEINGFENARRWKSSIGGR</sequence>
<comment type="caution">
    <text evidence="2">The sequence shown here is derived from an EMBL/GenBank/DDBJ whole genome shotgun (WGS) entry which is preliminary data.</text>
</comment>
<dbReference type="SUPFAM" id="SSF51182">
    <property type="entry name" value="RmlC-like cupins"/>
    <property type="match status" value="1"/>
</dbReference>
<evidence type="ECO:0000313" key="2">
    <source>
        <dbReference type="EMBL" id="CAE6418498.1"/>
    </source>
</evidence>
<protein>
    <recommendedName>
        <fullName evidence="1">Pirin C-terminal domain-containing protein</fullName>
    </recommendedName>
</protein>
<dbReference type="InterPro" id="IPR012093">
    <property type="entry name" value="Pirin"/>
</dbReference>
<dbReference type="EMBL" id="CAJMWQ010000976">
    <property type="protein sequence ID" value="CAE6418498.1"/>
    <property type="molecule type" value="Genomic_DNA"/>
</dbReference>
<dbReference type="AlphaFoldDB" id="A0A8H2X6A2"/>